<evidence type="ECO:0000313" key="3">
    <source>
        <dbReference type="Proteomes" id="UP001148838"/>
    </source>
</evidence>
<comment type="caution">
    <text evidence="2">The sequence shown here is derived from an EMBL/GenBank/DDBJ whole genome shotgun (WGS) entry which is preliminary data.</text>
</comment>
<gene>
    <name evidence="2" type="ORF">ANN_10190</name>
</gene>
<dbReference type="InterPro" id="IPR038717">
    <property type="entry name" value="Tc1-like_DDE_dom"/>
</dbReference>
<dbReference type="Gene3D" id="3.30.420.10">
    <property type="entry name" value="Ribonuclease H-like superfamily/Ribonuclease H"/>
    <property type="match status" value="1"/>
</dbReference>
<evidence type="ECO:0000313" key="2">
    <source>
        <dbReference type="EMBL" id="KAJ4448177.1"/>
    </source>
</evidence>
<reference evidence="2 3" key="1">
    <citation type="journal article" date="2022" name="Allergy">
        <title>Genome assembly and annotation of Periplaneta americana reveal a comprehensive cockroach allergen profile.</title>
        <authorList>
            <person name="Wang L."/>
            <person name="Xiong Q."/>
            <person name="Saelim N."/>
            <person name="Wang L."/>
            <person name="Nong W."/>
            <person name="Wan A.T."/>
            <person name="Shi M."/>
            <person name="Liu X."/>
            <person name="Cao Q."/>
            <person name="Hui J.H.L."/>
            <person name="Sookrung N."/>
            <person name="Leung T.F."/>
            <person name="Tungtrongchitr A."/>
            <person name="Tsui S.K.W."/>
        </authorList>
    </citation>
    <scope>NUCLEOTIDE SEQUENCE [LARGE SCALE GENOMIC DNA]</scope>
    <source>
        <strain evidence="2">PWHHKU_190912</strain>
    </source>
</reference>
<organism evidence="2 3">
    <name type="scientific">Periplaneta americana</name>
    <name type="common">American cockroach</name>
    <name type="synonym">Blatta americana</name>
    <dbReference type="NCBI Taxonomy" id="6978"/>
    <lineage>
        <taxon>Eukaryota</taxon>
        <taxon>Metazoa</taxon>
        <taxon>Ecdysozoa</taxon>
        <taxon>Arthropoda</taxon>
        <taxon>Hexapoda</taxon>
        <taxon>Insecta</taxon>
        <taxon>Pterygota</taxon>
        <taxon>Neoptera</taxon>
        <taxon>Polyneoptera</taxon>
        <taxon>Dictyoptera</taxon>
        <taxon>Blattodea</taxon>
        <taxon>Blattoidea</taxon>
        <taxon>Blattidae</taxon>
        <taxon>Blattinae</taxon>
        <taxon>Periplaneta</taxon>
    </lineage>
</organism>
<dbReference type="InterPro" id="IPR036397">
    <property type="entry name" value="RNaseH_sf"/>
</dbReference>
<name>A0ABQ8TQ77_PERAM</name>
<feature type="domain" description="Tc1-like transposase DDE" evidence="1">
    <location>
        <begin position="130"/>
        <end position="272"/>
    </location>
</feature>
<evidence type="ECO:0000259" key="1">
    <source>
        <dbReference type="Pfam" id="PF13358"/>
    </source>
</evidence>
<accession>A0ABQ8TQ77</accession>
<dbReference type="Pfam" id="PF13358">
    <property type="entry name" value="DDE_3"/>
    <property type="match status" value="1"/>
</dbReference>
<proteinExistence type="predicted"/>
<keyword evidence="3" id="KW-1185">Reference proteome</keyword>
<protein>
    <recommendedName>
        <fullName evidence="1">Tc1-like transposase DDE domain-containing protein</fullName>
    </recommendedName>
</protein>
<sequence>MLGNFRCWTSDSFQRHYHLHFIQTLNNDKGAPVLTRSPIVTVDTTGFKALSITMLITPVYRGRGKGLIPVVLCYLRLNRGGYSQCQRFWPVSLIKKPVSEHLLPVPPNTDCVKGKTLALCVSEDFDWRNVIFSDEVIVSNSNDSTAALVYCMIRYDERFVRRIINKSGCVRVACWGWMLYNGAGLLERIHGRFTAEVCEHILANVMIPSARKRYPEGTLFFQQDNHPIRTANRIQRWFTRRRDVDPDDRPPNSPDMNPVQHLWVAVKRILRSNWAE</sequence>
<dbReference type="EMBL" id="JAJSOF020000005">
    <property type="protein sequence ID" value="KAJ4448177.1"/>
    <property type="molecule type" value="Genomic_DNA"/>
</dbReference>
<dbReference type="Proteomes" id="UP001148838">
    <property type="component" value="Unassembled WGS sequence"/>
</dbReference>